<organism evidence="1 2">
    <name type="scientific">Carnegiea gigantea</name>
    <dbReference type="NCBI Taxonomy" id="171969"/>
    <lineage>
        <taxon>Eukaryota</taxon>
        <taxon>Viridiplantae</taxon>
        <taxon>Streptophyta</taxon>
        <taxon>Embryophyta</taxon>
        <taxon>Tracheophyta</taxon>
        <taxon>Spermatophyta</taxon>
        <taxon>Magnoliopsida</taxon>
        <taxon>eudicotyledons</taxon>
        <taxon>Gunneridae</taxon>
        <taxon>Pentapetalae</taxon>
        <taxon>Caryophyllales</taxon>
        <taxon>Cactineae</taxon>
        <taxon>Cactaceae</taxon>
        <taxon>Cactoideae</taxon>
        <taxon>Echinocereeae</taxon>
        <taxon>Carnegiea</taxon>
    </lineage>
</organism>
<comment type="caution">
    <text evidence="1">The sequence shown here is derived from an EMBL/GenBank/DDBJ whole genome shotgun (WGS) entry which is preliminary data.</text>
</comment>
<dbReference type="AlphaFoldDB" id="A0A9Q1KJ90"/>
<name>A0A9Q1KJ90_9CARY</name>
<reference evidence="1" key="1">
    <citation type="submission" date="2022-04" db="EMBL/GenBank/DDBJ databases">
        <title>Carnegiea gigantea Genome sequencing and assembly v2.</title>
        <authorList>
            <person name="Copetti D."/>
            <person name="Sanderson M.J."/>
            <person name="Burquez A."/>
            <person name="Wojciechowski M.F."/>
        </authorList>
    </citation>
    <scope>NUCLEOTIDE SEQUENCE</scope>
    <source>
        <strain evidence="1">SGP5-SGP5p</strain>
        <tissue evidence="1">Aerial part</tissue>
    </source>
</reference>
<evidence type="ECO:0008006" key="3">
    <source>
        <dbReference type="Google" id="ProtNLM"/>
    </source>
</evidence>
<keyword evidence="2" id="KW-1185">Reference proteome</keyword>
<proteinExistence type="predicted"/>
<dbReference type="EMBL" id="JAKOGI010000093">
    <property type="protein sequence ID" value="KAJ8444590.1"/>
    <property type="molecule type" value="Genomic_DNA"/>
</dbReference>
<dbReference type="Proteomes" id="UP001153076">
    <property type="component" value="Unassembled WGS sequence"/>
</dbReference>
<protein>
    <recommendedName>
        <fullName evidence="3">Aminotransferase-like plant mobile domain-containing protein</fullName>
    </recommendedName>
</protein>
<sequence>MDRHLVWAFIKSWILEMKAFKIGQREVPFLVYDVALLTGLPTTGKHVPFEWGQGACEVTEVVKAAMDDYLTRERTSMKLPSGRNRGNEREIPVKKNLQIHGFAMTLQVWFYEHMNLYPHADNKYTASMMPRCSFRLLRTTRWGRGEPPRDQEVLRIEKEAHAAMRKELEYLRALLMVRGQEDSVPACRQKEALNGEAHETRIATSDQYDNDTLPSKLHNAGLASVKDVEKCEQLLERKQTSTLHTVPDFSVDDDMLCDRGDDIDKKADVIGGYVLSMLD</sequence>
<dbReference type="OrthoDB" id="1939467at2759"/>
<accession>A0A9Q1KJ90</accession>
<gene>
    <name evidence="1" type="ORF">Cgig2_013869</name>
</gene>
<evidence type="ECO:0000313" key="1">
    <source>
        <dbReference type="EMBL" id="KAJ8444590.1"/>
    </source>
</evidence>
<evidence type="ECO:0000313" key="2">
    <source>
        <dbReference type="Proteomes" id="UP001153076"/>
    </source>
</evidence>